<dbReference type="PANTHER" id="PTHR47372">
    <property type="entry name" value="DAUER UP-REGULATED-RELATED"/>
    <property type="match status" value="1"/>
</dbReference>
<feature type="compositionally biased region" description="Low complexity" evidence="1">
    <location>
        <begin position="286"/>
        <end position="305"/>
    </location>
</feature>
<dbReference type="PANTHER" id="PTHR47372:SF11">
    <property type="entry name" value="RE19971P"/>
    <property type="match status" value="1"/>
</dbReference>
<organism evidence="3 4">
    <name type="scientific">Euplotes crassus</name>
    <dbReference type="NCBI Taxonomy" id="5936"/>
    <lineage>
        <taxon>Eukaryota</taxon>
        <taxon>Sar</taxon>
        <taxon>Alveolata</taxon>
        <taxon>Ciliophora</taxon>
        <taxon>Intramacronucleata</taxon>
        <taxon>Spirotrichea</taxon>
        <taxon>Hypotrichia</taxon>
        <taxon>Euplotida</taxon>
        <taxon>Euplotidae</taxon>
        <taxon>Moneuplotes</taxon>
    </lineage>
</organism>
<feature type="region of interest" description="Disordered" evidence="1">
    <location>
        <begin position="286"/>
        <end position="325"/>
    </location>
</feature>
<name>A0AAD1UPD3_EUPCR</name>
<accession>A0AAD1UPD3</accession>
<gene>
    <name evidence="3" type="ORF">ECRASSUSDP1_LOCUS10135</name>
</gene>
<reference evidence="3" key="1">
    <citation type="submission" date="2023-07" db="EMBL/GenBank/DDBJ databases">
        <authorList>
            <consortium name="AG Swart"/>
            <person name="Singh M."/>
            <person name="Singh A."/>
            <person name="Seah K."/>
            <person name="Emmerich C."/>
        </authorList>
    </citation>
    <scope>NUCLEOTIDE SEQUENCE</scope>
    <source>
        <strain evidence="3">DP1</strain>
    </source>
</reference>
<comment type="caution">
    <text evidence="3">The sequence shown here is derived from an EMBL/GenBank/DDBJ whole genome shotgun (WGS) entry which is preliminary data.</text>
</comment>
<protein>
    <recommendedName>
        <fullName evidence="5">Thioredoxin domain-containing protein</fullName>
    </recommendedName>
</protein>
<keyword evidence="2" id="KW-0732">Signal</keyword>
<evidence type="ECO:0000256" key="1">
    <source>
        <dbReference type="SAM" id="MobiDB-lite"/>
    </source>
</evidence>
<keyword evidence="4" id="KW-1185">Reference proteome</keyword>
<feature type="signal peptide" evidence="2">
    <location>
        <begin position="1"/>
        <end position="17"/>
    </location>
</feature>
<evidence type="ECO:0000313" key="3">
    <source>
        <dbReference type="EMBL" id="CAI2368839.1"/>
    </source>
</evidence>
<feature type="region of interest" description="Disordered" evidence="1">
    <location>
        <begin position="362"/>
        <end position="381"/>
    </location>
</feature>
<dbReference type="GO" id="GO:0005634">
    <property type="term" value="C:nucleus"/>
    <property type="evidence" value="ECO:0007669"/>
    <property type="project" value="TreeGrafter"/>
</dbReference>
<evidence type="ECO:0000313" key="4">
    <source>
        <dbReference type="Proteomes" id="UP001295684"/>
    </source>
</evidence>
<feature type="compositionally biased region" description="Polar residues" evidence="1">
    <location>
        <begin position="307"/>
        <end position="325"/>
    </location>
</feature>
<sequence length="419" mass="46699">MKVLILFLVFAVWTTSAQVIQAKDEADMYRINDEYPARYSVVIYKGEGETWLSWFESYLFETKHQQEMRELDQIIDFFEKNPYYEIPVIEVDVDKADFTESIMNFGVESVPWIIILDENNDEVYSSAPVPEADEEILVAMNIFTSTITPPPSDDDDIDFGIDFEEIFRDEPDDVMPAMIAPADSNDKVGEGFFQPEEANEGSIGGTSSEAENIEEAPVFEEAPILATSTSSSTVQSEKPASSKPSTTSEIVIPTTAVSASSTPFSQLSNTAQENASGIAQQVKQQAQQKAQAAQQKVQDIQQKLQDTQEQNSQTIQQTAQESLQASKQFAEQQAQAIQDQAKAAKQAAQQKAQAALQQQVQSAKQKAQDAQSSLQQQAQDFQQMIQQQGGQQLGGKVQQAQQQIQQQLQQKFQNSPRRR</sequence>
<evidence type="ECO:0008006" key="5">
    <source>
        <dbReference type="Google" id="ProtNLM"/>
    </source>
</evidence>
<feature type="chain" id="PRO_5042166779" description="Thioredoxin domain-containing protein" evidence="2">
    <location>
        <begin position="18"/>
        <end position="419"/>
    </location>
</feature>
<feature type="region of interest" description="Disordered" evidence="1">
    <location>
        <begin position="227"/>
        <end position="249"/>
    </location>
</feature>
<evidence type="ECO:0000256" key="2">
    <source>
        <dbReference type="SAM" id="SignalP"/>
    </source>
</evidence>
<dbReference type="EMBL" id="CAMPGE010009981">
    <property type="protein sequence ID" value="CAI2368839.1"/>
    <property type="molecule type" value="Genomic_DNA"/>
</dbReference>
<dbReference type="AlphaFoldDB" id="A0AAD1UPD3"/>
<feature type="region of interest" description="Disordered" evidence="1">
    <location>
        <begin position="183"/>
        <end position="208"/>
    </location>
</feature>
<dbReference type="Proteomes" id="UP001295684">
    <property type="component" value="Unassembled WGS sequence"/>
</dbReference>
<proteinExistence type="predicted"/>